<organism evidence="2 3">
    <name type="scientific">Halobellus limi</name>
    <dbReference type="NCBI Taxonomy" id="699433"/>
    <lineage>
        <taxon>Archaea</taxon>
        <taxon>Methanobacteriati</taxon>
        <taxon>Methanobacteriota</taxon>
        <taxon>Stenosarchaea group</taxon>
        <taxon>Halobacteria</taxon>
        <taxon>Halobacteriales</taxon>
        <taxon>Haloferacaceae</taxon>
        <taxon>Halobellus</taxon>
    </lineage>
</organism>
<dbReference type="SUPFAM" id="SSF50447">
    <property type="entry name" value="Translation proteins"/>
    <property type="match status" value="1"/>
</dbReference>
<evidence type="ECO:0000313" key="4">
    <source>
        <dbReference type="Proteomes" id="UP000296733"/>
    </source>
</evidence>
<dbReference type="KEGG" id="hlm:DV707_11005"/>
<evidence type="ECO:0000313" key="3">
    <source>
        <dbReference type="Proteomes" id="UP000236740"/>
    </source>
</evidence>
<dbReference type="InterPro" id="IPR009000">
    <property type="entry name" value="Transl_B-barrel_sf"/>
</dbReference>
<reference evidence="1 4" key="2">
    <citation type="journal article" date="2019" name="Nat. Commun.">
        <title>A new type of DNA phosphorothioation-based antiviral system in archaea.</title>
        <authorList>
            <person name="Xiong L."/>
            <person name="Liu S."/>
            <person name="Chen S."/>
            <person name="Xiao Y."/>
            <person name="Zhu B."/>
            <person name="Gao Y."/>
            <person name="Zhang Y."/>
            <person name="Chen B."/>
            <person name="Luo J."/>
            <person name="Deng Z."/>
            <person name="Chen X."/>
            <person name="Wang L."/>
            <person name="Chen S."/>
        </authorList>
    </citation>
    <scope>NUCLEOTIDE SEQUENCE [LARGE SCALE GENOMIC DNA]</scope>
    <source>
        <strain evidence="1 4">CGMCC 1.10331</strain>
    </source>
</reference>
<dbReference type="EMBL" id="CP031311">
    <property type="protein sequence ID" value="QCC48150.1"/>
    <property type="molecule type" value="Genomic_DNA"/>
</dbReference>
<dbReference type="GO" id="GO:0042254">
    <property type="term" value="P:ribosome biogenesis"/>
    <property type="evidence" value="ECO:0007669"/>
    <property type="project" value="InterPro"/>
</dbReference>
<proteinExistence type="predicted"/>
<dbReference type="OrthoDB" id="60264at2157"/>
<dbReference type="GO" id="GO:0001522">
    <property type="term" value="P:pseudouridine synthesis"/>
    <property type="evidence" value="ECO:0007669"/>
    <property type="project" value="InterPro"/>
</dbReference>
<reference evidence="2 3" key="1">
    <citation type="submission" date="2016-10" db="EMBL/GenBank/DDBJ databases">
        <authorList>
            <person name="de Groot N.N."/>
        </authorList>
    </citation>
    <scope>NUCLEOTIDE SEQUENCE [LARGE SCALE GENOMIC DNA]</scope>
    <source>
        <strain evidence="2 3">CGMCC 1.10331</strain>
    </source>
</reference>
<dbReference type="AlphaFoldDB" id="A0A1H5ZCE3"/>
<dbReference type="EMBL" id="FNVN01000002">
    <property type="protein sequence ID" value="SEG33744.1"/>
    <property type="molecule type" value="Genomic_DNA"/>
</dbReference>
<dbReference type="GeneID" id="39858629"/>
<evidence type="ECO:0000313" key="2">
    <source>
        <dbReference type="EMBL" id="SEG33744.1"/>
    </source>
</evidence>
<dbReference type="Proteomes" id="UP000296733">
    <property type="component" value="Chromosome"/>
</dbReference>
<dbReference type="Proteomes" id="UP000236740">
    <property type="component" value="Unassembled WGS sequence"/>
</dbReference>
<dbReference type="NCBIfam" id="NF009628">
    <property type="entry name" value="PRK13149.1-2"/>
    <property type="match status" value="1"/>
</dbReference>
<dbReference type="Pfam" id="PF04410">
    <property type="entry name" value="Gar1"/>
    <property type="match status" value="1"/>
</dbReference>
<protein>
    <submittedName>
        <fullName evidence="1">H/ACA RNA-protein complex component Gar1</fullName>
    </submittedName>
    <submittedName>
        <fullName evidence="2">RNA-binding protein</fullName>
    </submittedName>
</protein>
<dbReference type="RefSeq" id="WP_103991648.1">
    <property type="nucleotide sequence ID" value="NZ_CP031311.1"/>
</dbReference>
<sequence length="75" mass="8024">MQRLGTVSRTAQNLLIVRCDDADRPDIGAQAVDESLSTVGRVVDVFGPVSRPYVAVTPAGDVRPASLVGQRLYAR</sequence>
<evidence type="ECO:0000313" key="1">
    <source>
        <dbReference type="EMBL" id="QCC48150.1"/>
    </source>
</evidence>
<gene>
    <name evidence="1" type="ORF">DV707_11005</name>
    <name evidence="2" type="ORF">SAMN04488133_1933</name>
</gene>
<dbReference type="InterPro" id="IPR007504">
    <property type="entry name" value="H/ACA_rnp_Gar1/Naf1"/>
</dbReference>
<keyword evidence="3" id="KW-1185">Reference proteome</keyword>
<dbReference type="InterPro" id="IPR038664">
    <property type="entry name" value="Gar1/Naf1_Cbf5-bd_sf"/>
</dbReference>
<name>A0A1H5ZCE3_9EURY</name>
<dbReference type="Gene3D" id="2.40.10.230">
    <property type="entry name" value="Probable tRNA pseudouridine synthase domain"/>
    <property type="match status" value="1"/>
</dbReference>
<accession>A0A1H5ZCE3</accession>